<evidence type="ECO:0000259" key="2">
    <source>
        <dbReference type="Pfam" id="PF18989"/>
    </source>
</evidence>
<feature type="signal peptide" evidence="1">
    <location>
        <begin position="1"/>
        <end position="20"/>
    </location>
</feature>
<evidence type="ECO:0000256" key="1">
    <source>
        <dbReference type="SAM" id="SignalP"/>
    </source>
</evidence>
<dbReference type="Gene3D" id="3.20.20.80">
    <property type="entry name" value="Glycosidases"/>
    <property type="match status" value="1"/>
</dbReference>
<dbReference type="Pfam" id="PF18989">
    <property type="entry name" value="DUF5722"/>
    <property type="match status" value="1"/>
</dbReference>
<accession>A0ABZ0RPG7</accession>
<dbReference type="RefSeq" id="WP_319833985.1">
    <property type="nucleotide sequence ID" value="NZ_CP138858.1"/>
</dbReference>
<reference evidence="3 4" key="1">
    <citation type="submission" date="2023-11" db="EMBL/GenBank/DDBJ databases">
        <title>Coraliomargarita sp. nov., isolated from marine algae.</title>
        <authorList>
            <person name="Lee J.K."/>
            <person name="Baek J.H."/>
            <person name="Kim J.M."/>
            <person name="Choi D.G."/>
            <person name="Jeon C.O."/>
        </authorList>
    </citation>
    <scope>NUCLEOTIDE SEQUENCE [LARGE SCALE GENOMIC DNA]</scope>
    <source>
        <strain evidence="3 4">J2-16</strain>
    </source>
</reference>
<name>A0ABZ0RPG7_9BACT</name>
<proteinExistence type="predicted"/>
<dbReference type="InterPro" id="IPR017853">
    <property type="entry name" value="GH"/>
</dbReference>
<gene>
    <name evidence="3" type="ORF">SH580_05360</name>
</gene>
<keyword evidence="4" id="KW-1185">Reference proteome</keyword>
<evidence type="ECO:0000313" key="3">
    <source>
        <dbReference type="EMBL" id="WPJ97134.1"/>
    </source>
</evidence>
<feature type="domain" description="DUF5722" evidence="2">
    <location>
        <begin position="306"/>
        <end position="698"/>
    </location>
</feature>
<dbReference type="InterPro" id="IPR043780">
    <property type="entry name" value="DUF5722"/>
</dbReference>
<protein>
    <submittedName>
        <fullName evidence="3">DUF5722 domain-containing protein</fullName>
    </submittedName>
</protein>
<keyword evidence="1" id="KW-0732">Signal</keyword>
<sequence>MNKRSYLSIFLIVAFHCLNAASPLTIDLSKNVDVTVERTADKALQITTTGDDPQIVLSSKSSTTTSDDSHILAFEYFCPDGVDFLEVFYSKSLNNPNWSQSRQLEGGALPKAEAWQPYSIDLKTGTKGKWTAKDSVIRIDIGRRPGTQIQLRNLLLRAPTQAEQMNAAEAEAIQAKKLATAKSIEAYLHKGNWPERIANISVQSQQIVISGTIQNSSHSSIHLVEYLPHEDPWNTTHGTILSTDTLNGDYEVHLPRFQADGRDRIANRYALAQAHPNGETTTLLSPAMWPTDLSSAAERDIPRLRPANKKGLGGITYKQGIYHDDLGDLGITASTVNIELGNLINLGPKSKIIEYTHQGKLWKFNAAAVHEHDKNIRQLTEMGIVTSAILLVGKNAEALVHPDYNSAGIYSMADVTTQAGSDLYRAVVSFLADRYSRPDKEHGWITHWIVFNEVDYGWIWTNMGETPMATYMDTYEKAMRLTYVEARRFNPTAEVFISLTHHWNYSPADKFKAYPPRALLDRLADYSKVSGDYQWAIAYHPYPQSLLKPRTWEDTKATNYFDSPMITPKNIEVLDAYLSQDRFLYKKKKRTIVLSEQGYHTPDYSQKSMKDKAAAIAYTWAKIMPLDSIESFHYHRWVDHPMEGGLKVGLRTLPSKEHPFGIRKEPAFSVYSALETPAEASTTAPFKSVIGIEDWTEVQVSKDTIKANQY</sequence>
<dbReference type="EMBL" id="CP138858">
    <property type="protein sequence ID" value="WPJ97134.1"/>
    <property type="molecule type" value="Genomic_DNA"/>
</dbReference>
<organism evidence="3 4">
    <name type="scientific">Coraliomargarita algicola</name>
    <dbReference type="NCBI Taxonomy" id="3092156"/>
    <lineage>
        <taxon>Bacteria</taxon>
        <taxon>Pseudomonadati</taxon>
        <taxon>Verrucomicrobiota</taxon>
        <taxon>Opitutia</taxon>
        <taxon>Puniceicoccales</taxon>
        <taxon>Coraliomargaritaceae</taxon>
        <taxon>Coraliomargarita</taxon>
    </lineage>
</organism>
<feature type="chain" id="PRO_5046212839" evidence="1">
    <location>
        <begin position="21"/>
        <end position="710"/>
    </location>
</feature>
<evidence type="ECO:0000313" key="4">
    <source>
        <dbReference type="Proteomes" id="UP001324993"/>
    </source>
</evidence>
<dbReference type="SUPFAM" id="SSF51445">
    <property type="entry name" value="(Trans)glycosidases"/>
    <property type="match status" value="1"/>
</dbReference>
<dbReference type="Proteomes" id="UP001324993">
    <property type="component" value="Chromosome"/>
</dbReference>